<dbReference type="SUPFAM" id="SSF55961">
    <property type="entry name" value="Bet v1-like"/>
    <property type="match status" value="1"/>
</dbReference>
<dbReference type="PANTHER" id="PTHR21266">
    <property type="entry name" value="IRON-SULFUR DOMAIN CONTAINING PROTEIN"/>
    <property type="match status" value="1"/>
</dbReference>
<dbReference type="Proteomes" id="UP000584824">
    <property type="component" value="Unassembled WGS sequence"/>
</dbReference>
<evidence type="ECO:0000256" key="1">
    <source>
        <dbReference type="ARBA" id="ARBA00023002"/>
    </source>
</evidence>
<dbReference type="InterPro" id="IPR036922">
    <property type="entry name" value="Rieske_2Fe-2S_sf"/>
</dbReference>
<protein>
    <submittedName>
        <fullName evidence="3">Phenylpropionate dioxygenase-like ring-hydroxylating dioxygenase large terminal subunit</fullName>
    </submittedName>
</protein>
<dbReference type="AlphaFoldDB" id="A0A7W6K5X6"/>
<dbReference type="GO" id="GO:0051537">
    <property type="term" value="F:2 iron, 2 sulfur cluster binding"/>
    <property type="evidence" value="ECO:0007669"/>
    <property type="project" value="InterPro"/>
</dbReference>
<dbReference type="EMBL" id="JACIDU010000028">
    <property type="protein sequence ID" value="MBB4105730.1"/>
    <property type="molecule type" value="Genomic_DNA"/>
</dbReference>
<gene>
    <name evidence="3" type="ORF">GGQ66_004318</name>
</gene>
<evidence type="ECO:0000259" key="2">
    <source>
        <dbReference type="Pfam" id="PF19112"/>
    </source>
</evidence>
<evidence type="ECO:0000313" key="3">
    <source>
        <dbReference type="EMBL" id="MBB4105730.1"/>
    </source>
</evidence>
<dbReference type="RefSeq" id="WP_183795471.1">
    <property type="nucleotide sequence ID" value="NZ_JACIDU010000028.1"/>
</dbReference>
<dbReference type="SUPFAM" id="SSF50022">
    <property type="entry name" value="ISP domain"/>
    <property type="match status" value="1"/>
</dbReference>
<dbReference type="InterPro" id="IPR044043">
    <property type="entry name" value="VanA_C_cat"/>
</dbReference>
<organism evidence="3 4">
    <name type="scientific">Allorhizobium borbori</name>
    <dbReference type="NCBI Taxonomy" id="485907"/>
    <lineage>
        <taxon>Bacteria</taxon>
        <taxon>Pseudomonadati</taxon>
        <taxon>Pseudomonadota</taxon>
        <taxon>Alphaproteobacteria</taxon>
        <taxon>Hyphomicrobiales</taxon>
        <taxon>Rhizobiaceae</taxon>
        <taxon>Rhizobium/Agrobacterium group</taxon>
        <taxon>Allorhizobium</taxon>
    </lineage>
</organism>
<dbReference type="GO" id="GO:0051213">
    <property type="term" value="F:dioxygenase activity"/>
    <property type="evidence" value="ECO:0007669"/>
    <property type="project" value="UniProtKB-KW"/>
</dbReference>
<dbReference type="InterPro" id="IPR050584">
    <property type="entry name" value="Cholesterol_7-desaturase"/>
</dbReference>
<feature type="domain" description="Vanillate O-demethylase oxygenase-like C-terminal catalytic" evidence="2">
    <location>
        <begin position="106"/>
        <end position="277"/>
    </location>
</feature>
<sequence>MTMTKDMAALNDWYVVGISADVRPAAPRCTRLLGQDILVTRKDDGTVAVTLEGGDEDGRAARAEEHYGFIWTTFGAPNRGIFPLAEAFEPDRRVVTCGTVDVGASGLRLVENFLDMAHFPFVHTDILGALDKPEVEQYQAEIRADVDEVWATNCRFWQPLAAAASKGGQMSHYVYRVVTPFNVLLYKTCPEAPDRFDVIALFSQPVEADRSIAYPLMVVVDSISTDEDIVMFQQKIFLQDRIILENQRPRTLPLDPRAEIPTRADLSSVAYRRWLKTKALRYGSYEYEEA</sequence>
<proteinExistence type="predicted"/>
<name>A0A7W6K5X6_9HYPH</name>
<keyword evidence="1" id="KW-0560">Oxidoreductase</keyword>
<dbReference type="PANTHER" id="PTHR21266:SF57">
    <property type="entry name" value="3-CHLOROBENZOATE-3,4-DIOXYGENASE"/>
    <property type="match status" value="1"/>
</dbReference>
<comment type="caution">
    <text evidence="3">The sequence shown here is derived from an EMBL/GenBank/DDBJ whole genome shotgun (WGS) entry which is preliminary data.</text>
</comment>
<accession>A0A7W6K5X6</accession>
<reference evidence="3 4" key="1">
    <citation type="submission" date="2020-08" db="EMBL/GenBank/DDBJ databases">
        <title>Genomic Encyclopedia of Type Strains, Phase IV (KMG-IV): sequencing the most valuable type-strain genomes for metagenomic binning, comparative biology and taxonomic classification.</title>
        <authorList>
            <person name="Goeker M."/>
        </authorList>
    </citation>
    <scope>NUCLEOTIDE SEQUENCE [LARGE SCALE GENOMIC DNA]</scope>
    <source>
        <strain evidence="3 4">DSM 26385</strain>
    </source>
</reference>
<dbReference type="Pfam" id="PF19112">
    <property type="entry name" value="VanA_C"/>
    <property type="match status" value="1"/>
</dbReference>
<keyword evidence="4" id="KW-1185">Reference proteome</keyword>
<dbReference type="Gene3D" id="3.90.380.10">
    <property type="entry name" value="Naphthalene 1,2-dioxygenase Alpha Subunit, Chain A, domain 1"/>
    <property type="match status" value="1"/>
</dbReference>
<keyword evidence="3" id="KW-0223">Dioxygenase</keyword>
<evidence type="ECO:0000313" key="4">
    <source>
        <dbReference type="Proteomes" id="UP000584824"/>
    </source>
</evidence>